<dbReference type="RefSeq" id="WP_184017949.1">
    <property type="nucleotide sequence ID" value="NZ_JACHFD010000007.1"/>
</dbReference>
<proteinExistence type="predicted"/>
<dbReference type="Gene3D" id="3.40.50.1000">
    <property type="entry name" value="HAD superfamily/HAD-like"/>
    <property type="match status" value="1"/>
</dbReference>
<dbReference type="InterPro" id="IPR023214">
    <property type="entry name" value="HAD_sf"/>
</dbReference>
<dbReference type="InterPro" id="IPR036412">
    <property type="entry name" value="HAD-like_sf"/>
</dbReference>
<keyword evidence="2" id="KW-1185">Reference proteome</keyword>
<name>A0A840V0U8_9BACT</name>
<dbReference type="SUPFAM" id="SSF56784">
    <property type="entry name" value="HAD-like"/>
    <property type="match status" value="1"/>
</dbReference>
<gene>
    <name evidence="1" type="ORF">HNR46_001859</name>
</gene>
<dbReference type="EMBL" id="JACHFD010000007">
    <property type="protein sequence ID" value="MBB5351622.1"/>
    <property type="molecule type" value="Genomic_DNA"/>
</dbReference>
<evidence type="ECO:0000313" key="1">
    <source>
        <dbReference type="EMBL" id="MBB5351622.1"/>
    </source>
</evidence>
<dbReference type="AlphaFoldDB" id="A0A840V0U8"/>
<accession>A0A840V0U8</accession>
<sequence>MKPIKHIIFDFDGTCTQIPVVYEAFSEAYRENFSTQVQKLDPAYQVSGADLCAVTKEEWAAAEDAVRSRSPAEGWSVGTTPSAPIASDPYIFADETAKLICRQRKIKLPATVALHSDVYKKASAPWRNETLQVLKTITDKGIKIHFVSNSSSEYVTGRLDKLLEGDPNTRANVDVFSDAGKFLIKEPDWGTEGDLPGDLRERFDEVPVSESACPYFARPTYLRRGRYYEALCRALGNDLSAFEKTLVCGDVWELDLSLPCQLGMQLHLIHREAPFDTYPYEFGRIRQCGAQAGHSKDLTGLLARL</sequence>
<evidence type="ECO:0000313" key="2">
    <source>
        <dbReference type="Proteomes" id="UP000557717"/>
    </source>
</evidence>
<dbReference type="Proteomes" id="UP000557717">
    <property type="component" value="Unassembled WGS sequence"/>
</dbReference>
<organism evidence="1 2">
    <name type="scientific">Haloferula luteola</name>
    <dbReference type="NCBI Taxonomy" id="595692"/>
    <lineage>
        <taxon>Bacteria</taxon>
        <taxon>Pseudomonadati</taxon>
        <taxon>Verrucomicrobiota</taxon>
        <taxon>Verrucomicrobiia</taxon>
        <taxon>Verrucomicrobiales</taxon>
        <taxon>Verrucomicrobiaceae</taxon>
        <taxon>Haloferula</taxon>
    </lineage>
</organism>
<comment type="caution">
    <text evidence="1">The sequence shown here is derived from an EMBL/GenBank/DDBJ whole genome shotgun (WGS) entry which is preliminary data.</text>
</comment>
<protein>
    <submittedName>
        <fullName evidence="1">FMN phosphatase YigB (HAD superfamily)</fullName>
    </submittedName>
</protein>
<reference evidence="1 2" key="1">
    <citation type="submission" date="2020-08" db="EMBL/GenBank/DDBJ databases">
        <title>Genomic Encyclopedia of Type Strains, Phase IV (KMG-IV): sequencing the most valuable type-strain genomes for metagenomic binning, comparative biology and taxonomic classification.</title>
        <authorList>
            <person name="Goeker M."/>
        </authorList>
    </citation>
    <scope>NUCLEOTIDE SEQUENCE [LARGE SCALE GENOMIC DNA]</scope>
    <source>
        <strain evidence="1 2">YC6886</strain>
    </source>
</reference>